<sequence>MALPLQAGSPVNVELFIILGIMVITFVVNLGVSVWIYRDAKRRDISHAFAWGAGSFLTGFLGGITAVVIWALYFFVRDEYASGGPSVREGT</sequence>
<keyword evidence="3" id="KW-1185">Reference proteome</keyword>
<dbReference type="Proteomes" id="UP000783863">
    <property type="component" value="Unassembled WGS sequence"/>
</dbReference>
<feature type="transmembrane region" description="Helical" evidence="1">
    <location>
        <begin position="49"/>
        <end position="76"/>
    </location>
</feature>
<dbReference type="EMBL" id="RKLQ01000002">
    <property type="protein sequence ID" value="MBX0304680.1"/>
    <property type="molecule type" value="Genomic_DNA"/>
</dbReference>
<dbReference type="RefSeq" id="WP_220588886.1">
    <property type="nucleotide sequence ID" value="NZ_RKLQ01000002.1"/>
</dbReference>
<comment type="caution">
    <text evidence="2">The sequence shown here is derived from an EMBL/GenBank/DDBJ whole genome shotgun (WGS) entry which is preliminary data.</text>
</comment>
<dbReference type="AlphaFoldDB" id="A0A8J7YEP0"/>
<feature type="transmembrane region" description="Helical" evidence="1">
    <location>
        <begin position="15"/>
        <end position="37"/>
    </location>
</feature>
<name>A0A8J7YEP0_9EURY</name>
<organism evidence="2 3">
    <name type="scientific">Haloarcula salinisoli</name>
    <dbReference type="NCBI Taxonomy" id="2487746"/>
    <lineage>
        <taxon>Archaea</taxon>
        <taxon>Methanobacteriati</taxon>
        <taxon>Methanobacteriota</taxon>
        <taxon>Stenosarchaea group</taxon>
        <taxon>Halobacteria</taxon>
        <taxon>Halobacteriales</taxon>
        <taxon>Haloarculaceae</taxon>
        <taxon>Haloarcula</taxon>
    </lineage>
</organism>
<accession>A0A8J7YEP0</accession>
<evidence type="ECO:0000313" key="3">
    <source>
        <dbReference type="Proteomes" id="UP000783863"/>
    </source>
</evidence>
<evidence type="ECO:0000313" key="2">
    <source>
        <dbReference type="EMBL" id="MBX0304680.1"/>
    </source>
</evidence>
<keyword evidence="1" id="KW-1133">Transmembrane helix</keyword>
<keyword evidence="1" id="KW-0812">Transmembrane</keyword>
<keyword evidence="1" id="KW-0472">Membrane</keyword>
<protein>
    <submittedName>
        <fullName evidence="2">Uncharacterized protein</fullName>
    </submittedName>
</protein>
<gene>
    <name evidence="2" type="ORF">EGD98_13470</name>
</gene>
<proteinExistence type="predicted"/>
<reference evidence="2" key="1">
    <citation type="submission" date="2021-06" db="EMBL/GenBank/DDBJ databases">
        <title>Halomicroarcula sp. F24A a new haloarchaeum isolated from saline soil.</title>
        <authorList>
            <person name="Duran-Viseras A."/>
            <person name="Sanchez-Porro C."/>
            <person name="Ventosa A."/>
        </authorList>
    </citation>
    <scope>NUCLEOTIDE SEQUENCE</scope>
    <source>
        <strain evidence="2">F24A</strain>
    </source>
</reference>
<evidence type="ECO:0000256" key="1">
    <source>
        <dbReference type="SAM" id="Phobius"/>
    </source>
</evidence>